<evidence type="ECO:0000256" key="1">
    <source>
        <dbReference type="SAM" id="MobiDB-lite"/>
    </source>
</evidence>
<name>A0A0M0KAN3_9EUKA</name>
<feature type="compositionally biased region" description="Basic and acidic residues" evidence="1">
    <location>
        <begin position="39"/>
        <end position="50"/>
    </location>
</feature>
<feature type="compositionally biased region" description="Gly residues" evidence="1">
    <location>
        <begin position="74"/>
        <end position="91"/>
    </location>
</feature>
<dbReference type="AlphaFoldDB" id="A0A0M0KAN3"/>
<organism evidence="2 3">
    <name type="scientific">Chrysochromulina tobinii</name>
    <dbReference type="NCBI Taxonomy" id="1460289"/>
    <lineage>
        <taxon>Eukaryota</taxon>
        <taxon>Haptista</taxon>
        <taxon>Haptophyta</taxon>
        <taxon>Prymnesiophyceae</taxon>
        <taxon>Prymnesiales</taxon>
        <taxon>Chrysochromulinaceae</taxon>
        <taxon>Chrysochromulina</taxon>
    </lineage>
</organism>
<sequence>MSGQAGGRACFAGGGQATSRGARGERAGSSRTHVIQNGRRGDVAHDRPGAHDGCGVRKLPPIMLAARRNPLSSGAGGSGGGGTTVKGGGTGECAEAVTATIPCRSPRAIDRRPRARSAGR</sequence>
<evidence type="ECO:0000313" key="3">
    <source>
        <dbReference type="Proteomes" id="UP000037460"/>
    </source>
</evidence>
<keyword evidence="3" id="KW-1185">Reference proteome</keyword>
<evidence type="ECO:0000313" key="2">
    <source>
        <dbReference type="EMBL" id="KOO35448.1"/>
    </source>
</evidence>
<feature type="compositionally biased region" description="Gly residues" evidence="1">
    <location>
        <begin position="1"/>
        <end position="16"/>
    </location>
</feature>
<proteinExistence type="predicted"/>
<accession>A0A0M0KAN3</accession>
<reference evidence="3" key="1">
    <citation type="journal article" date="2015" name="PLoS Genet.">
        <title>Genome Sequence and Transcriptome Analyses of Chrysochromulina tobin: Metabolic Tools for Enhanced Algal Fitness in the Prominent Order Prymnesiales (Haptophyceae).</title>
        <authorList>
            <person name="Hovde B.T."/>
            <person name="Deodato C.R."/>
            <person name="Hunsperger H.M."/>
            <person name="Ryken S.A."/>
            <person name="Yost W."/>
            <person name="Jha R.K."/>
            <person name="Patterson J."/>
            <person name="Monnat R.J. Jr."/>
            <person name="Barlow S.B."/>
            <person name="Starkenburg S.R."/>
            <person name="Cattolico R.A."/>
        </authorList>
    </citation>
    <scope>NUCLEOTIDE SEQUENCE</scope>
    <source>
        <strain evidence="3">CCMP291</strain>
    </source>
</reference>
<gene>
    <name evidence="2" type="ORF">Ctob_016195</name>
</gene>
<dbReference type="EMBL" id="JWZX01000864">
    <property type="protein sequence ID" value="KOO35448.1"/>
    <property type="molecule type" value="Genomic_DNA"/>
</dbReference>
<feature type="region of interest" description="Disordered" evidence="1">
    <location>
        <begin position="1"/>
        <end position="120"/>
    </location>
</feature>
<comment type="caution">
    <text evidence="2">The sequence shown here is derived from an EMBL/GenBank/DDBJ whole genome shotgun (WGS) entry which is preliminary data.</text>
</comment>
<dbReference type="Proteomes" id="UP000037460">
    <property type="component" value="Unassembled WGS sequence"/>
</dbReference>
<protein>
    <submittedName>
        <fullName evidence="2">Uncharacterized protein</fullName>
    </submittedName>
</protein>